<feature type="chain" id="PRO_5037276253" description="Secreted protein" evidence="1">
    <location>
        <begin position="34"/>
        <end position="175"/>
    </location>
</feature>
<proteinExistence type="predicted"/>
<keyword evidence="3" id="KW-1185">Reference proteome</keyword>
<organism evidence="2 3">
    <name type="scientific">Streptomyces minutiscleroticus</name>
    <dbReference type="NCBI Taxonomy" id="68238"/>
    <lineage>
        <taxon>Bacteria</taxon>
        <taxon>Bacillati</taxon>
        <taxon>Actinomycetota</taxon>
        <taxon>Actinomycetes</taxon>
        <taxon>Kitasatosporales</taxon>
        <taxon>Streptomycetaceae</taxon>
        <taxon>Streptomyces</taxon>
    </lineage>
</organism>
<evidence type="ECO:0000313" key="2">
    <source>
        <dbReference type="EMBL" id="GGY09781.1"/>
    </source>
</evidence>
<evidence type="ECO:0008006" key="4">
    <source>
        <dbReference type="Google" id="ProtNLM"/>
    </source>
</evidence>
<keyword evidence="1" id="KW-0732">Signal</keyword>
<dbReference type="Proteomes" id="UP000619244">
    <property type="component" value="Unassembled WGS sequence"/>
</dbReference>
<dbReference type="EMBL" id="BMVU01000071">
    <property type="protein sequence ID" value="GGY09781.1"/>
    <property type="molecule type" value="Genomic_DNA"/>
</dbReference>
<evidence type="ECO:0000313" key="3">
    <source>
        <dbReference type="Proteomes" id="UP000619244"/>
    </source>
</evidence>
<name>A0A918P0G6_9ACTN</name>
<gene>
    <name evidence="2" type="ORF">GCM10010358_73050</name>
</gene>
<reference evidence="2" key="1">
    <citation type="journal article" date="2014" name="Int. J. Syst. Evol. Microbiol.">
        <title>Complete genome sequence of Corynebacterium casei LMG S-19264T (=DSM 44701T), isolated from a smear-ripened cheese.</title>
        <authorList>
            <consortium name="US DOE Joint Genome Institute (JGI-PGF)"/>
            <person name="Walter F."/>
            <person name="Albersmeier A."/>
            <person name="Kalinowski J."/>
            <person name="Ruckert C."/>
        </authorList>
    </citation>
    <scope>NUCLEOTIDE SEQUENCE</scope>
    <source>
        <strain evidence="2">JCM 4790</strain>
    </source>
</reference>
<feature type="signal peptide" evidence="1">
    <location>
        <begin position="1"/>
        <end position="33"/>
    </location>
</feature>
<dbReference type="AlphaFoldDB" id="A0A918P0G6"/>
<protein>
    <recommendedName>
        <fullName evidence="4">Secreted protein</fullName>
    </recommendedName>
</protein>
<comment type="caution">
    <text evidence="2">The sequence shown here is derived from an EMBL/GenBank/DDBJ whole genome shotgun (WGS) entry which is preliminary data.</text>
</comment>
<evidence type="ECO:0000256" key="1">
    <source>
        <dbReference type="SAM" id="SignalP"/>
    </source>
</evidence>
<accession>A0A918P0G6</accession>
<reference evidence="2" key="2">
    <citation type="submission" date="2020-09" db="EMBL/GenBank/DDBJ databases">
        <authorList>
            <person name="Sun Q."/>
            <person name="Ohkuma M."/>
        </authorList>
    </citation>
    <scope>NUCLEOTIDE SEQUENCE</scope>
    <source>
        <strain evidence="2">JCM 4790</strain>
    </source>
</reference>
<sequence length="175" mass="17835">MVLVMSKLKAALRATAAALVLAGVNAMAPQAVAVDGPVVQVASDADAVTKAIARTAPEATAAAANVCGADYTLSKGIPLPLGTDPSLRLGTLFAYENGGNGCVILDNNYGSAQYMYLKVCKVGGTSCDTDTGNFSSYAGPVYVNSFACAPVTAKMGKSSSSLYIDYKSDRVFPCG</sequence>